<feature type="domain" description="OmpA-like" evidence="6">
    <location>
        <begin position="496"/>
        <end position="614"/>
    </location>
</feature>
<evidence type="ECO:0000256" key="3">
    <source>
        <dbReference type="ARBA" id="ARBA00023136"/>
    </source>
</evidence>
<evidence type="ECO:0000256" key="5">
    <source>
        <dbReference type="SAM" id="MobiDB-lite"/>
    </source>
</evidence>
<dbReference type="RefSeq" id="WP_095977626.1">
    <property type="nucleotide sequence ID" value="NZ_CP022163.1"/>
</dbReference>
<reference evidence="7 8" key="1">
    <citation type="submission" date="2017-06" db="EMBL/GenBank/DDBJ databases">
        <authorList>
            <person name="Kim H.J."/>
            <person name="Triplett B.A."/>
        </authorList>
    </citation>
    <scope>NUCLEOTIDE SEQUENCE [LARGE SCALE GENOMIC DNA]</scope>
    <source>
        <strain evidence="7 8">DSM 14713</strain>
    </source>
</reference>
<dbReference type="SUPFAM" id="SSF103088">
    <property type="entry name" value="OmpA-like"/>
    <property type="match status" value="1"/>
</dbReference>
<accession>A0A250ICQ7</accession>
<dbReference type="PANTHER" id="PTHR30329:SF20">
    <property type="entry name" value="EXPORTED PROTEIN"/>
    <property type="match status" value="1"/>
</dbReference>
<dbReference type="AlphaFoldDB" id="A0A250ICQ7"/>
<dbReference type="Gene3D" id="4.10.1080.10">
    <property type="entry name" value="TSP type-3 repeat"/>
    <property type="match status" value="1"/>
</dbReference>
<evidence type="ECO:0000313" key="8">
    <source>
        <dbReference type="Proteomes" id="UP000217289"/>
    </source>
</evidence>
<feature type="compositionally biased region" description="Basic and acidic residues" evidence="5">
    <location>
        <begin position="412"/>
        <end position="422"/>
    </location>
</feature>
<keyword evidence="2" id="KW-0732">Signal</keyword>
<dbReference type="InterPro" id="IPR028974">
    <property type="entry name" value="TSP_type-3_rpt"/>
</dbReference>
<dbReference type="Gene3D" id="3.30.1330.60">
    <property type="entry name" value="OmpA-like domain"/>
    <property type="match status" value="1"/>
</dbReference>
<dbReference type="PROSITE" id="PS51123">
    <property type="entry name" value="OMPA_2"/>
    <property type="match status" value="1"/>
</dbReference>
<evidence type="ECO:0000313" key="7">
    <source>
        <dbReference type="EMBL" id="ATB29000.1"/>
    </source>
</evidence>
<dbReference type="PRINTS" id="PR01021">
    <property type="entry name" value="OMPADOMAIN"/>
</dbReference>
<dbReference type="GO" id="GO:0009279">
    <property type="term" value="C:cell outer membrane"/>
    <property type="evidence" value="ECO:0007669"/>
    <property type="project" value="UniProtKB-SubCell"/>
</dbReference>
<sequence length="620" mass="66541">MSHTQPYPSPSLAGYVRLSTVAAVLWASVSFAQPEGLVKGFELERLELNHNGKGSLVMGTGELLPPGGFRLSLAGHYEKNPLVLFSDGERLGSVVSDRATAHLLLAWTPLSWLELGAHLPLVAWQRGEDLSSRGINAPAQTGLGTPSVTVRLGLLAQRRENPLDLAVELGVGLPVGSVETLSRDSTFRFAPKLMLGRRLGPVRLGLEAGALVRPTTVLYEDFNVQDELGNEVRLGAVLATTGYGLRGELNVRGTVPLTRQSRAIEVLAGLRLPVGESTELYALGGPGFGDTPGTPFFRVLLGVAFGGTEPDPSRFDDDGDGVINRYDECPQVPGPAERKGCPVKDTDGDGIIDTVDKCPFQPGLAEFQGCPVTDHDGDGIDDEKDKCPWEAGPPERQGCPVRDSDGDGLEDEKDKCPKEAGPVERQGCPVRDTDGDGVVDERDACPTEAGLVELRGCPSKDTDGDGVADHVDNCPTEKGVASNQGCPAKEKQFVVIQKNELKIKQAVFFATNRAVIRARSFKMLNQIAKVIKQHPEIEKVVIEGHTDTRGKAETNRKLSLARAESVRKFLVKKGVDPARLEAKGYGPDRPIATNKTSRGRAANRRVVFSIVNPENPGSAQ</sequence>
<dbReference type="KEGG" id="mbd:MEBOL_002449"/>
<evidence type="ECO:0000259" key="6">
    <source>
        <dbReference type="PROSITE" id="PS51123"/>
    </source>
</evidence>
<dbReference type="InterPro" id="IPR006665">
    <property type="entry name" value="OmpA-like"/>
</dbReference>
<dbReference type="GO" id="GO:0007155">
    <property type="term" value="P:cell adhesion"/>
    <property type="evidence" value="ECO:0007669"/>
    <property type="project" value="InterPro"/>
</dbReference>
<organism evidence="7 8">
    <name type="scientific">Melittangium boletus DSM 14713</name>
    <dbReference type="NCBI Taxonomy" id="1294270"/>
    <lineage>
        <taxon>Bacteria</taxon>
        <taxon>Pseudomonadati</taxon>
        <taxon>Myxococcota</taxon>
        <taxon>Myxococcia</taxon>
        <taxon>Myxococcales</taxon>
        <taxon>Cystobacterineae</taxon>
        <taxon>Archangiaceae</taxon>
        <taxon>Melittangium</taxon>
    </lineage>
</organism>
<dbReference type="InterPro" id="IPR036737">
    <property type="entry name" value="OmpA-like_sf"/>
</dbReference>
<dbReference type="CDD" id="cd07185">
    <property type="entry name" value="OmpA_C-like"/>
    <property type="match status" value="1"/>
</dbReference>
<gene>
    <name evidence="7" type="ORF">MEBOL_002449</name>
</gene>
<dbReference type="InterPro" id="IPR050330">
    <property type="entry name" value="Bact_OuterMem_StrucFunc"/>
</dbReference>
<comment type="subcellular location">
    <subcellularLocation>
        <location evidence="1">Cell outer membrane</location>
    </subcellularLocation>
</comment>
<dbReference type="EMBL" id="CP022163">
    <property type="protein sequence ID" value="ATB29000.1"/>
    <property type="molecule type" value="Genomic_DNA"/>
</dbReference>
<keyword evidence="3 4" id="KW-0472">Membrane</keyword>
<dbReference type="PANTHER" id="PTHR30329">
    <property type="entry name" value="STATOR ELEMENT OF FLAGELLAR MOTOR COMPLEX"/>
    <property type="match status" value="1"/>
</dbReference>
<evidence type="ECO:0000256" key="4">
    <source>
        <dbReference type="PROSITE-ProRule" id="PRU00473"/>
    </source>
</evidence>
<dbReference type="InterPro" id="IPR003367">
    <property type="entry name" value="Thrombospondin_3-like_rpt"/>
</dbReference>
<evidence type="ECO:0000256" key="2">
    <source>
        <dbReference type="ARBA" id="ARBA00022729"/>
    </source>
</evidence>
<feature type="region of interest" description="Disordered" evidence="5">
    <location>
        <begin position="389"/>
        <end position="438"/>
    </location>
</feature>
<name>A0A250ICQ7_9BACT</name>
<dbReference type="Proteomes" id="UP000217289">
    <property type="component" value="Chromosome"/>
</dbReference>
<dbReference type="InterPro" id="IPR006664">
    <property type="entry name" value="OMP_bac"/>
</dbReference>
<dbReference type="SUPFAM" id="SSF103647">
    <property type="entry name" value="TSP type-3 repeat"/>
    <property type="match status" value="1"/>
</dbReference>
<protein>
    <submittedName>
        <fullName evidence="7">OmpA/MotB</fullName>
    </submittedName>
</protein>
<dbReference type="Pfam" id="PF00691">
    <property type="entry name" value="OmpA"/>
    <property type="match status" value="1"/>
</dbReference>
<dbReference type="OrthoDB" id="5482786at2"/>
<dbReference type="Pfam" id="PF02412">
    <property type="entry name" value="TSP_3"/>
    <property type="match status" value="6"/>
</dbReference>
<dbReference type="GO" id="GO:0005509">
    <property type="term" value="F:calcium ion binding"/>
    <property type="evidence" value="ECO:0007669"/>
    <property type="project" value="InterPro"/>
</dbReference>
<proteinExistence type="predicted"/>
<evidence type="ECO:0000256" key="1">
    <source>
        <dbReference type="ARBA" id="ARBA00004442"/>
    </source>
</evidence>
<keyword evidence="8" id="KW-1185">Reference proteome</keyword>